<dbReference type="GO" id="GO:0050660">
    <property type="term" value="F:flavin adenine dinucleotide binding"/>
    <property type="evidence" value="ECO:0007669"/>
    <property type="project" value="InterPro"/>
</dbReference>
<keyword evidence="6" id="KW-0503">Monooxygenase</keyword>
<protein>
    <recommendedName>
        <fullName evidence="6">Flavin-containing monooxygenase</fullName>
        <ecNumber evidence="6">1.-.-.-</ecNumber>
    </recommendedName>
</protein>
<dbReference type="InterPro" id="IPR000960">
    <property type="entry name" value="Flavin_mOase"/>
</dbReference>
<keyword evidence="5 6" id="KW-0560">Oxidoreductase</keyword>
<evidence type="ECO:0000313" key="7">
    <source>
        <dbReference type="EnsemblPlants" id="LPERR06G06020.1"/>
    </source>
</evidence>
<reference evidence="8" key="2">
    <citation type="submission" date="2013-12" db="EMBL/GenBank/DDBJ databases">
        <authorList>
            <person name="Yu Y."/>
            <person name="Lee S."/>
            <person name="de Baynast K."/>
            <person name="Wissotski M."/>
            <person name="Liu L."/>
            <person name="Talag J."/>
            <person name="Goicoechea J."/>
            <person name="Angelova A."/>
            <person name="Jetty R."/>
            <person name="Kudrna D."/>
            <person name="Golser W."/>
            <person name="Rivera L."/>
            <person name="Zhang J."/>
            <person name="Wing R."/>
        </authorList>
    </citation>
    <scope>NUCLEOTIDE SEQUENCE</scope>
</reference>
<dbReference type="FunFam" id="3.50.50.60:FF:000170">
    <property type="entry name" value="Flavin-containing monooxygenase"/>
    <property type="match status" value="1"/>
</dbReference>
<dbReference type="GO" id="GO:0004499">
    <property type="term" value="F:N,N-dimethylaniline monooxygenase activity"/>
    <property type="evidence" value="ECO:0007669"/>
    <property type="project" value="InterPro"/>
</dbReference>
<evidence type="ECO:0000256" key="5">
    <source>
        <dbReference type="ARBA" id="ARBA00023002"/>
    </source>
</evidence>
<organism evidence="7 8">
    <name type="scientific">Leersia perrieri</name>
    <dbReference type="NCBI Taxonomy" id="77586"/>
    <lineage>
        <taxon>Eukaryota</taxon>
        <taxon>Viridiplantae</taxon>
        <taxon>Streptophyta</taxon>
        <taxon>Embryophyta</taxon>
        <taxon>Tracheophyta</taxon>
        <taxon>Spermatophyta</taxon>
        <taxon>Magnoliopsida</taxon>
        <taxon>Liliopsida</taxon>
        <taxon>Poales</taxon>
        <taxon>Poaceae</taxon>
        <taxon>BOP clade</taxon>
        <taxon>Oryzoideae</taxon>
        <taxon>Oryzeae</taxon>
        <taxon>Oryzinae</taxon>
        <taxon>Leersia</taxon>
    </lineage>
</organism>
<dbReference type="Pfam" id="PF00743">
    <property type="entry name" value="FMO-like"/>
    <property type="match status" value="1"/>
</dbReference>
<dbReference type="SUPFAM" id="SSF51905">
    <property type="entry name" value="FAD/NAD(P)-binding domain"/>
    <property type="match status" value="3"/>
</dbReference>
<dbReference type="EnsemblPlants" id="LPERR06G06020.1">
    <property type="protein sequence ID" value="LPERR06G06020.1"/>
    <property type="gene ID" value="LPERR06G06020"/>
</dbReference>
<comment type="similarity">
    <text evidence="1 6">Belongs to the FMO family.</text>
</comment>
<dbReference type="eggNOG" id="KOG1399">
    <property type="taxonomic scope" value="Eukaryota"/>
</dbReference>
<dbReference type="InterPro" id="IPR036188">
    <property type="entry name" value="FAD/NAD-bd_sf"/>
</dbReference>
<name>A0A0D9WN11_9ORYZ</name>
<dbReference type="STRING" id="77586.A0A0D9WN11"/>
<dbReference type="HOGENOM" id="CLU_006909_9_3_1"/>
<dbReference type="EC" id="1.-.-.-" evidence="6"/>
<evidence type="ECO:0000313" key="8">
    <source>
        <dbReference type="Proteomes" id="UP000032180"/>
    </source>
</evidence>
<keyword evidence="8" id="KW-1185">Reference proteome</keyword>
<dbReference type="Proteomes" id="UP000032180">
    <property type="component" value="Chromosome 6"/>
</dbReference>
<dbReference type="PROSITE" id="PS51257">
    <property type="entry name" value="PROKAR_LIPOPROTEIN"/>
    <property type="match status" value="1"/>
</dbReference>
<keyword evidence="2 6" id="KW-0285">Flavoprotein</keyword>
<reference evidence="7 8" key="1">
    <citation type="submission" date="2012-08" db="EMBL/GenBank/DDBJ databases">
        <title>Oryza genome evolution.</title>
        <authorList>
            <person name="Wing R.A."/>
        </authorList>
    </citation>
    <scope>NUCLEOTIDE SEQUENCE</scope>
</reference>
<dbReference type="Gramene" id="LPERR06G06020.1">
    <property type="protein sequence ID" value="LPERR06G06020.1"/>
    <property type="gene ID" value="LPERR06G06020"/>
</dbReference>
<evidence type="ECO:0000256" key="6">
    <source>
        <dbReference type="RuleBase" id="RU361177"/>
    </source>
</evidence>
<keyword evidence="3 6" id="KW-0274">FAD</keyword>
<proteinExistence type="inferred from homology"/>
<comment type="cofactor">
    <cofactor evidence="6">
        <name>FAD</name>
        <dbReference type="ChEBI" id="CHEBI:57692"/>
    </cofactor>
</comment>
<dbReference type="AlphaFoldDB" id="A0A0D9WN11"/>
<dbReference type="PANTHER" id="PTHR23023">
    <property type="entry name" value="DIMETHYLANILINE MONOOXYGENASE"/>
    <property type="match status" value="1"/>
</dbReference>
<evidence type="ECO:0000256" key="1">
    <source>
        <dbReference type="ARBA" id="ARBA00009183"/>
    </source>
</evidence>
<dbReference type="PIRSF" id="PIRSF000332">
    <property type="entry name" value="FMO"/>
    <property type="match status" value="1"/>
</dbReference>
<keyword evidence="4" id="KW-0521">NADP</keyword>
<dbReference type="Gene3D" id="3.50.50.60">
    <property type="entry name" value="FAD/NAD(P)-binding domain"/>
    <property type="match status" value="2"/>
</dbReference>
<evidence type="ECO:0000256" key="2">
    <source>
        <dbReference type="ARBA" id="ARBA00022630"/>
    </source>
</evidence>
<evidence type="ECO:0000256" key="3">
    <source>
        <dbReference type="ARBA" id="ARBA00022827"/>
    </source>
</evidence>
<dbReference type="InterPro" id="IPR050346">
    <property type="entry name" value="FMO-like"/>
</dbReference>
<dbReference type="GO" id="GO:0050661">
    <property type="term" value="F:NADP binding"/>
    <property type="evidence" value="ECO:0007669"/>
    <property type="project" value="InterPro"/>
</dbReference>
<accession>A0A0D9WN11</accession>
<evidence type="ECO:0000256" key="4">
    <source>
        <dbReference type="ARBA" id="ARBA00022857"/>
    </source>
</evidence>
<sequence length="527" mass="58119">MDATKKRVAIVGAGASGLTACKHALAKGFRPVVFETSDSIGGVWRRTLASTRLQSPAFSYMFSDFPWPPDAAAEVFPRHDQVVDYLAAYACRHGVLDCVRFGCKVLAADYAAGAPDEQVAAWEHWSGNGEAFGDGSGEWLLTVQHRRSEATQIHRFDFLIICTGRFAGVAHIPIFPPNRGPEVFHGKVVHSMDYTNMGHAAAAELIRGKRVAVVGSGKSAFDTVAECAPANGKTAGRHAQYPCAMICRSGRWMVNGGFVWGVSLGHLFCNRLAELMVHKPGQGLALTLLVILLTPLVRATPRWLLWKLAETYYKMQIPMEKHGMMPEESFAESMSSCRIGVLPDKYYDMVNEGSIVIKKTKSFSFCTDGLVLDDTGERVDADVVVLATGFRGDRSLNEMLVSPTFRSMVADTPAPLYRQCVHPRIPQMAVIGYTENLTSIYTFEMMAKWVAHLLAGAFRLPSVRAMEASAAEWHEHVLKVDKPCVGGVSTWYNDELCRDMGYDPRRKKGILAEWLQPYGPADYADIL</sequence>
<reference evidence="7" key="3">
    <citation type="submission" date="2015-04" db="UniProtKB">
        <authorList>
            <consortium name="EnsemblPlants"/>
        </authorList>
    </citation>
    <scope>IDENTIFICATION</scope>
</reference>
<dbReference type="InterPro" id="IPR020946">
    <property type="entry name" value="Flavin_mOase-like"/>
</dbReference>